<dbReference type="Gene3D" id="1.20.930.10">
    <property type="entry name" value="Conserved domain common to transcription factors TFIIS, elongin A, CRSP70"/>
    <property type="match status" value="1"/>
</dbReference>
<dbReference type="GO" id="GO:0016973">
    <property type="term" value="P:poly(A)+ mRNA export from nucleus"/>
    <property type="evidence" value="ECO:0007669"/>
    <property type="project" value="TreeGrafter"/>
</dbReference>
<keyword evidence="7" id="KW-1185">Reference proteome</keyword>
<feature type="region of interest" description="Disordered" evidence="4">
    <location>
        <begin position="1"/>
        <end position="34"/>
    </location>
</feature>
<reference evidence="6" key="1">
    <citation type="journal article" date="2020" name="New Phytol.">
        <title>Comparative genomics reveals dynamic genome evolution in host specialist ectomycorrhizal fungi.</title>
        <authorList>
            <person name="Lofgren L.A."/>
            <person name="Nguyen N.H."/>
            <person name="Vilgalys R."/>
            <person name="Ruytinx J."/>
            <person name="Liao H.L."/>
            <person name="Branco S."/>
            <person name="Kuo A."/>
            <person name="LaButti K."/>
            <person name="Lipzen A."/>
            <person name="Andreopoulos W."/>
            <person name="Pangilinan J."/>
            <person name="Riley R."/>
            <person name="Hundley H."/>
            <person name="Na H."/>
            <person name="Barry K."/>
            <person name="Grigoriev I.V."/>
            <person name="Stajich J.E."/>
            <person name="Kennedy P.G."/>
        </authorList>
    </citation>
    <scope>NUCLEOTIDE SEQUENCE</scope>
    <source>
        <strain evidence="6">MN1</strain>
    </source>
</reference>
<dbReference type="PROSITE" id="PS51319">
    <property type="entry name" value="TFIIS_N"/>
    <property type="match status" value="1"/>
</dbReference>
<evidence type="ECO:0000313" key="6">
    <source>
        <dbReference type="EMBL" id="KAG1823929.1"/>
    </source>
</evidence>
<evidence type="ECO:0000313" key="7">
    <source>
        <dbReference type="Proteomes" id="UP000807769"/>
    </source>
</evidence>
<dbReference type="GeneID" id="64633451"/>
<dbReference type="InterPro" id="IPR051037">
    <property type="entry name" value="RNAPII_TF_IWS1"/>
</dbReference>
<comment type="caution">
    <text evidence="6">The sequence shown here is derived from an EMBL/GenBank/DDBJ whole genome shotgun (WGS) entry which is preliminary data.</text>
</comment>
<organism evidence="6 7">
    <name type="scientific">Suillus subaureus</name>
    <dbReference type="NCBI Taxonomy" id="48587"/>
    <lineage>
        <taxon>Eukaryota</taxon>
        <taxon>Fungi</taxon>
        <taxon>Dikarya</taxon>
        <taxon>Basidiomycota</taxon>
        <taxon>Agaricomycotina</taxon>
        <taxon>Agaricomycetes</taxon>
        <taxon>Agaricomycetidae</taxon>
        <taxon>Boletales</taxon>
        <taxon>Suillineae</taxon>
        <taxon>Suillaceae</taxon>
        <taxon>Suillus</taxon>
    </lineage>
</organism>
<evidence type="ECO:0000259" key="5">
    <source>
        <dbReference type="PROSITE" id="PS51319"/>
    </source>
</evidence>
<feature type="region of interest" description="Disordered" evidence="4">
    <location>
        <begin position="53"/>
        <end position="127"/>
    </location>
</feature>
<accession>A0A9P7EJW1</accession>
<evidence type="ECO:0000256" key="4">
    <source>
        <dbReference type="SAM" id="MobiDB-lite"/>
    </source>
</evidence>
<dbReference type="PANTHER" id="PTHR46010">
    <property type="entry name" value="PROTEIN IWS1 HOMOLOG"/>
    <property type="match status" value="1"/>
</dbReference>
<name>A0A9P7EJW1_9AGAM</name>
<dbReference type="RefSeq" id="XP_041197989.1">
    <property type="nucleotide sequence ID" value="XM_041339435.1"/>
</dbReference>
<dbReference type="Pfam" id="PF08711">
    <property type="entry name" value="Med26"/>
    <property type="match status" value="1"/>
</dbReference>
<dbReference type="GO" id="GO:0005634">
    <property type="term" value="C:nucleus"/>
    <property type="evidence" value="ECO:0007669"/>
    <property type="project" value="UniProtKB-SubCell"/>
</dbReference>
<keyword evidence="3" id="KW-0539">Nucleus</keyword>
<dbReference type="InterPro" id="IPR017923">
    <property type="entry name" value="TFIIS_N"/>
</dbReference>
<dbReference type="AlphaFoldDB" id="A0A9P7EJW1"/>
<feature type="domain" description="TFIIS N-terminal" evidence="5">
    <location>
        <begin position="221"/>
        <end position="299"/>
    </location>
</feature>
<dbReference type="Proteomes" id="UP000807769">
    <property type="component" value="Unassembled WGS sequence"/>
</dbReference>
<dbReference type="PANTHER" id="PTHR46010:SF1">
    <property type="entry name" value="PROTEIN IWS1 HOMOLOG"/>
    <property type="match status" value="1"/>
</dbReference>
<gene>
    <name evidence="6" type="ORF">BJ212DRAFT_1476782</name>
</gene>
<evidence type="ECO:0000256" key="1">
    <source>
        <dbReference type="ARBA" id="ARBA00037349"/>
    </source>
</evidence>
<sequence length="395" mass="45320">MPPPPPPPAGEGENLERDIFGDGSELSSEEDGTFFSPFSHYLQLTALVSLTDVPQQRQRQQQRRPVEEDTFGSSGESSDAYVQERQVKPKRRVKRREDDEPRRVQKKRKRKQPLTEEDLNDLPPEKANKLRLDMQFDAILKPKKANRQKKPKKDDEEILDRFADEEVSRLREAMLGAAADDEQANRDKLPATNKLKLLPQVMEVLRKQSLSQSIMDNNLLEGVRRWLEPLPDRSLPALNIQRDFFPILKRMEFIDSAVLKESGLGRVVLFYTKCKRVTSDVQRLANELVSTWSRPIIKRSASYRDRVVPIAEEDGTERTNERLNAILARAKEGEKNRIRKNAVMIPQKDIGTYTVAPRTSASVMKGNPSVDTDTVRRKVNAERLRTLSRKMATRA</sequence>
<comment type="subcellular location">
    <subcellularLocation>
        <location evidence="3">Nucleus</location>
    </subcellularLocation>
</comment>
<dbReference type="InterPro" id="IPR035441">
    <property type="entry name" value="TFIIS/LEDGF_dom_sf"/>
</dbReference>
<comment type="function">
    <text evidence="1">Transcription factor involved in RNA polymerase II transcription regulation. May function in both SPT15/TBP post-recruitment and recruitment steps of transcription.</text>
</comment>
<evidence type="ECO:0000256" key="3">
    <source>
        <dbReference type="PROSITE-ProRule" id="PRU00649"/>
    </source>
</evidence>
<dbReference type="EMBL" id="JABBWG010000004">
    <property type="protein sequence ID" value="KAG1823929.1"/>
    <property type="molecule type" value="Genomic_DNA"/>
</dbReference>
<comment type="similarity">
    <text evidence="2">Belongs to the IWS1 family.</text>
</comment>
<evidence type="ECO:0000256" key="2">
    <source>
        <dbReference type="ARBA" id="ARBA00037992"/>
    </source>
</evidence>
<protein>
    <recommendedName>
        <fullName evidence="5">TFIIS N-terminal domain-containing protein</fullName>
    </recommendedName>
</protein>
<proteinExistence type="inferred from homology"/>
<dbReference type="OrthoDB" id="21124at2759"/>